<protein>
    <submittedName>
        <fullName evidence="1">Uncharacterized protein</fullName>
    </submittedName>
</protein>
<geneLocation type="plasmid" evidence="2">
    <name>prln1</name>
</geneLocation>
<evidence type="ECO:0000313" key="2">
    <source>
        <dbReference type="Proteomes" id="UP000238523"/>
    </source>
</evidence>
<gene>
    <name evidence="1" type="ORF">CUJ84_pRLN1000570</name>
</gene>
<organism evidence="1 2">
    <name type="scientific">Rhizobium leguminosarum</name>
    <dbReference type="NCBI Taxonomy" id="384"/>
    <lineage>
        <taxon>Bacteria</taxon>
        <taxon>Pseudomonadati</taxon>
        <taxon>Pseudomonadota</taxon>
        <taxon>Alphaproteobacteria</taxon>
        <taxon>Hyphomicrobiales</taxon>
        <taxon>Rhizobiaceae</taxon>
        <taxon>Rhizobium/Agrobacterium group</taxon>
        <taxon>Rhizobium</taxon>
    </lineage>
</organism>
<sequence length="72" mass="7794">MKTQKEEDKYWYHCGGKHRRCPRALARNGIAATIVTLEMAASPIGKNGSPATLPTQFRLGLVPGAVEGGRQT</sequence>
<evidence type="ECO:0000313" key="1">
    <source>
        <dbReference type="EMBL" id="AUW46030.1"/>
    </source>
</evidence>
<dbReference type="EMBL" id="CP025013">
    <property type="protein sequence ID" value="AUW46030.1"/>
    <property type="molecule type" value="Genomic_DNA"/>
</dbReference>
<proteinExistence type="predicted"/>
<accession>A0A2K9ZCV2</accession>
<dbReference type="AlphaFoldDB" id="A0A2K9ZCV2"/>
<name>A0A2K9ZCV2_RHILE</name>
<dbReference type="Proteomes" id="UP000238523">
    <property type="component" value="Plasmid pRLN1"/>
</dbReference>
<keyword evidence="1" id="KW-0614">Plasmid</keyword>
<reference evidence="1 2" key="1">
    <citation type="submission" date="2017-11" db="EMBL/GenBank/DDBJ databases">
        <title>Complete genome of Rhizobium leguminosarum Norway, an ineffective micro-symbiont.</title>
        <authorList>
            <person name="Hoffrichter A."/>
            <person name="Liang J."/>
            <person name="Brachmann A."/>
            <person name="Marin M."/>
        </authorList>
    </citation>
    <scope>NUCLEOTIDE SEQUENCE [LARGE SCALE GENOMIC DNA]</scope>
    <source>
        <strain evidence="1 2">Norway</strain>
        <plasmid evidence="2">Plasmid prln1</plasmid>
    </source>
</reference>